<gene>
    <name evidence="2" type="ORF">FHK98_00140</name>
</gene>
<evidence type="ECO:0000313" key="2">
    <source>
        <dbReference type="EMBL" id="MBA4464397.1"/>
    </source>
</evidence>
<keyword evidence="1" id="KW-1133">Transmembrane helix</keyword>
<keyword evidence="1" id="KW-0812">Transmembrane</keyword>
<name>A0A838WIG7_9CYAN</name>
<proteinExistence type="predicted"/>
<evidence type="ECO:0000313" key="3">
    <source>
        <dbReference type="Proteomes" id="UP000538075"/>
    </source>
</evidence>
<dbReference type="AlphaFoldDB" id="A0A838WIG7"/>
<reference evidence="2 3" key="1">
    <citation type="journal article" date="2020" name="J. Appl. Phycol.">
        <title>Morphological changes and genome evolution in Raphidiopsis raciborskii CS-506 after 23 years in culture.</title>
        <authorList>
            <person name="Willis A."/>
            <person name="Bent S.J."/>
            <person name="Jameson I.D."/>
        </authorList>
    </citation>
    <scope>NUCLEOTIDE SEQUENCE [LARGE SCALE GENOMIC DNA]</scope>
    <source>
        <strain evidence="2 3">CS-506_A</strain>
    </source>
</reference>
<accession>A0A838WIG7</accession>
<keyword evidence="1" id="KW-0472">Membrane</keyword>
<organism evidence="2 3">
    <name type="scientific">Cylindrospermopsis raciborskii CS-506_A</name>
    <dbReference type="NCBI Taxonomy" id="2585140"/>
    <lineage>
        <taxon>Bacteria</taxon>
        <taxon>Bacillati</taxon>
        <taxon>Cyanobacteriota</taxon>
        <taxon>Cyanophyceae</taxon>
        <taxon>Nostocales</taxon>
        <taxon>Aphanizomenonaceae</taxon>
        <taxon>Cylindrospermopsis</taxon>
    </lineage>
</organism>
<protein>
    <submittedName>
        <fullName evidence="2">Uncharacterized protein</fullName>
    </submittedName>
</protein>
<dbReference type="Proteomes" id="UP000538075">
    <property type="component" value="Unassembled WGS sequence"/>
</dbReference>
<evidence type="ECO:0000256" key="1">
    <source>
        <dbReference type="SAM" id="Phobius"/>
    </source>
</evidence>
<dbReference type="EMBL" id="VDFG01000004">
    <property type="protein sequence ID" value="MBA4464397.1"/>
    <property type="molecule type" value="Genomic_DNA"/>
</dbReference>
<comment type="caution">
    <text evidence="2">The sequence shown here is derived from an EMBL/GenBank/DDBJ whole genome shotgun (WGS) entry which is preliminary data.</text>
</comment>
<sequence length="91" mass="9806">MTQDRLTVVFVAALALSGAVIALIVNRNPSLEGALFPPFFWPLGLALLYDVVSRPLVHQGKLPELPMQARFIGVIAGAIVYQLVRIVLPAA</sequence>
<feature type="transmembrane region" description="Helical" evidence="1">
    <location>
        <begin position="38"/>
        <end position="57"/>
    </location>
</feature>
<feature type="transmembrane region" description="Helical" evidence="1">
    <location>
        <begin position="69"/>
        <end position="88"/>
    </location>
</feature>